<proteinExistence type="predicted"/>
<accession>A0A812E4R2</accession>
<keyword evidence="2" id="KW-0472">Membrane</keyword>
<evidence type="ECO:0000256" key="2">
    <source>
        <dbReference type="SAM" id="Phobius"/>
    </source>
</evidence>
<dbReference type="PANTHER" id="PTHR16861">
    <property type="entry name" value="GLYCOPROTEIN 38"/>
    <property type="match status" value="1"/>
</dbReference>
<protein>
    <recommendedName>
        <fullName evidence="5">Ig-like domain-containing protein</fullName>
    </recommendedName>
</protein>
<dbReference type="Proteomes" id="UP000597762">
    <property type="component" value="Unassembled WGS sequence"/>
</dbReference>
<gene>
    <name evidence="3" type="ORF">SPHA_67735</name>
</gene>
<keyword evidence="2" id="KW-1133">Transmembrane helix</keyword>
<reference evidence="3" key="1">
    <citation type="submission" date="2021-01" db="EMBL/GenBank/DDBJ databases">
        <authorList>
            <person name="Li R."/>
            <person name="Bekaert M."/>
        </authorList>
    </citation>
    <scope>NUCLEOTIDE SEQUENCE</scope>
    <source>
        <strain evidence="3">Farmed</strain>
    </source>
</reference>
<evidence type="ECO:0008006" key="5">
    <source>
        <dbReference type="Google" id="ProtNLM"/>
    </source>
</evidence>
<sequence>MPQDSSVRLEVGSGTTFKGGSLTFVFPRVNCPDFTWYICRASGSQDGTSIDSTNTTLQISPGFDSLMKTSPSDLVVNQISSFLCRGTVRKEGPFSLQWYRRTITSSSQLQVDPAKVVGQNECSRSISSSINYNVSETDGPNLVLWCRIESGQRIDKMVNFTVQEISTIAAPFTPQPVKAGLEPGSIVGIVLGVIAIIVLVVLLVWFLVVRPKRLKAAGSSKDKGPEPNAKDYQVQDNVLYATVDPLKKQNHKSSSSSLVQGPDTNSNSVQDTGTAAKKLKSNKQNAFLPSRGDATDNMDEAYELPPPPPPPPPKPHRSPLVEGSNPLHYAELELAVQKSAKRRSEYGQRPNTDYAVITHS</sequence>
<comment type="caution">
    <text evidence="3">The sequence shown here is derived from an EMBL/GenBank/DDBJ whole genome shotgun (WGS) entry which is preliminary data.</text>
</comment>
<dbReference type="AlphaFoldDB" id="A0A812E4R2"/>
<organism evidence="3 4">
    <name type="scientific">Acanthosepion pharaonis</name>
    <name type="common">Pharaoh cuttlefish</name>
    <name type="synonym">Sepia pharaonis</name>
    <dbReference type="NCBI Taxonomy" id="158019"/>
    <lineage>
        <taxon>Eukaryota</taxon>
        <taxon>Metazoa</taxon>
        <taxon>Spiralia</taxon>
        <taxon>Lophotrochozoa</taxon>
        <taxon>Mollusca</taxon>
        <taxon>Cephalopoda</taxon>
        <taxon>Coleoidea</taxon>
        <taxon>Decapodiformes</taxon>
        <taxon>Sepiida</taxon>
        <taxon>Sepiina</taxon>
        <taxon>Sepiidae</taxon>
        <taxon>Acanthosepion</taxon>
    </lineage>
</organism>
<evidence type="ECO:0000256" key="1">
    <source>
        <dbReference type="SAM" id="MobiDB-lite"/>
    </source>
</evidence>
<keyword evidence="2" id="KW-0812">Transmembrane</keyword>
<feature type="transmembrane region" description="Helical" evidence="2">
    <location>
        <begin position="186"/>
        <end position="209"/>
    </location>
</feature>
<dbReference type="EMBL" id="CAHIKZ030004903">
    <property type="protein sequence ID" value="CAE1317129.1"/>
    <property type="molecule type" value="Genomic_DNA"/>
</dbReference>
<evidence type="ECO:0000313" key="3">
    <source>
        <dbReference type="EMBL" id="CAE1317129.1"/>
    </source>
</evidence>
<dbReference type="PANTHER" id="PTHR16861:SF4">
    <property type="entry name" value="SH3 DOMAIN PROTEIN (AFU_ORTHOLOGUE AFUA_1G13610)"/>
    <property type="match status" value="1"/>
</dbReference>
<feature type="compositionally biased region" description="Pro residues" evidence="1">
    <location>
        <begin position="304"/>
        <end position="313"/>
    </location>
</feature>
<feature type="compositionally biased region" description="Polar residues" evidence="1">
    <location>
        <begin position="252"/>
        <end position="273"/>
    </location>
</feature>
<feature type="region of interest" description="Disordered" evidence="1">
    <location>
        <begin position="249"/>
        <end position="327"/>
    </location>
</feature>
<feature type="region of interest" description="Disordered" evidence="1">
    <location>
        <begin position="340"/>
        <end position="360"/>
    </location>
</feature>
<name>A0A812E4R2_ACAPH</name>
<evidence type="ECO:0000313" key="4">
    <source>
        <dbReference type="Proteomes" id="UP000597762"/>
    </source>
</evidence>
<keyword evidence="4" id="KW-1185">Reference proteome</keyword>